<dbReference type="NCBIfam" id="NF005559">
    <property type="entry name" value="PRK07231.1"/>
    <property type="match status" value="1"/>
</dbReference>
<dbReference type="CDD" id="cd05233">
    <property type="entry name" value="SDR_c"/>
    <property type="match status" value="1"/>
</dbReference>
<dbReference type="Pfam" id="PF13561">
    <property type="entry name" value="adh_short_C2"/>
    <property type="match status" value="1"/>
</dbReference>
<dbReference type="PROSITE" id="PS00061">
    <property type="entry name" value="ADH_SHORT"/>
    <property type="match status" value="1"/>
</dbReference>
<proteinExistence type="inferred from homology"/>
<evidence type="ECO:0000256" key="1">
    <source>
        <dbReference type="ARBA" id="ARBA00006484"/>
    </source>
</evidence>
<dbReference type="GO" id="GO:0016491">
    <property type="term" value="F:oxidoreductase activity"/>
    <property type="evidence" value="ECO:0007669"/>
    <property type="project" value="UniProtKB-KW"/>
</dbReference>
<dbReference type="PANTHER" id="PTHR43477:SF1">
    <property type="entry name" value="DIHYDROANTICAPSIN 7-DEHYDROGENASE"/>
    <property type="match status" value="1"/>
</dbReference>
<dbReference type="PRINTS" id="PR00081">
    <property type="entry name" value="GDHRDH"/>
</dbReference>
<dbReference type="SUPFAM" id="SSF51735">
    <property type="entry name" value="NAD(P)-binding Rossmann-fold domains"/>
    <property type="match status" value="1"/>
</dbReference>
<dbReference type="InterPro" id="IPR020904">
    <property type="entry name" value="Sc_DH/Rdtase_CS"/>
</dbReference>
<organism evidence="3">
    <name type="scientific">Thermogemmatispora argillosa</name>
    <dbReference type="NCBI Taxonomy" id="2045280"/>
    <lineage>
        <taxon>Bacteria</taxon>
        <taxon>Bacillati</taxon>
        <taxon>Chloroflexota</taxon>
        <taxon>Ktedonobacteria</taxon>
        <taxon>Thermogemmatisporales</taxon>
        <taxon>Thermogemmatisporaceae</taxon>
        <taxon>Thermogemmatispora</taxon>
    </lineage>
</organism>
<gene>
    <name evidence="3" type="ORF">KTA_13780</name>
</gene>
<keyword evidence="2" id="KW-0560">Oxidoreductase</keyword>
<dbReference type="PANTHER" id="PTHR43477">
    <property type="entry name" value="DIHYDROANTICAPSIN 7-DEHYDROGENASE"/>
    <property type="match status" value="1"/>
</dbReference>
<dbReference type="InterPro" id="IPR002347">
    <property type="entry name" value="SDR_fam"/>
</dbReference>
<reference evidence="3" key="1">
    <citation type="submission" date="2018-12" db="EMBL/GenBank/DDBJ databases">
        <title>Novel natural products biosynthetic potential of the class Ktedonobacteria.</title>
        <authorList>
            <person name="Zheng Y."/>
            <person name="Saitou A."/>
            <person name="Wang C.M."/>
            <person name="Toyoda A."/>
            <person name="Minakuchi Y."/>
            <person name="Sekiguchi Y."/>
            <person name="Ueda K."/>
            <person name="Takano H."/>
            <person name="Sakai Y."/>
            <person name="Yokota A."/>
            <person name="Yabe S."/>
        </authorList>
    </citation>
    <scope>NUCLEOTIDE SEQUENCE</scope>
    <source>
        <strain evidence="3">A3-2</strain>
    </source>
</reference>
<evidence type="ECO:0000313" key="3">
    <source>
        <dbReference type="EMBL" id="BBH93179.1"/>
    </source>
</evidence>
<dbReference type="AlphaFoldDB" id="A0A455T1E1"/>
<dbReference type="Gene3D" id="3.40.50.720">
    <property type="entry name" value="NAD(P)-binding Rossmann-like Domain"/>
    <property type="match status" value="1"/>
</dbReference>
<dbReference type="InterPro" id="IPR051122">
    <property type="entry name" value="SDR_DHRS6-like"/>
</dbReference>
<dbReference type="InterPro" id="IPR036291">
    <property type="entry name" value="NAD(P)-bd_dom_sf"/>
</dbReference>
<dbReference type="FunFam" id="3.40.50.720:FF:000084">
    <property type="entry name" value="Short-chain dehydrogenase reductase"/>
    <property type="match status" value="1"/>
</dbReference>
<evidence type="ECO:0000256" key="2">
    <source>
        <dbReference type="ARBA" id="ARBA00023002"/>
    </source>
</evidence>
<comment type="similarity">
    <text evidence="1">Belongs to the short-chain dehydrogenases/reductases (SDR) family.</text>
</comment>
<protein>
    <submittedName>
        <fullName evidence="3">Short-chain dehydrogenase</fullName>
    </submittedName>
</protein>
<dbReference type="EMBL" id="AP019377">
    <property type="protein sequence ID" value="BBH93179.1"/>
    <property type="molecule type" value="Genomic_DNA"/>
</dbReference>
<name>A0A455T1E1_9CHLR</name>
<dbReference type="PRINTS" id="PR00080">
    <property type="entry name" value="SDRFAMILY"/>
</dbReference>
<accession>A0A455T1E1</accession>
<sequence length="259" mass="27281">MVFRLDGKAALITGAGSGIGEQIALLFARQGARVVVADVRPEAAQRVAAAIVASGGQARASTLDVAEEGQVRAAMAEMAAREGRLDILVNNAGTSHVGSVLETSLEDWERVMRVNARGVFLCAREGVRQMLAQQPRGGVIINMASVAAMIGVERRLVYSASKGAVLALTRTIAADYVKQGIRCNAICPGTVHTPFVEGYLARDFAGREAEVRQQLHARQPLGRMGRPEEIAAAALYLASDEAAFVTGSALVIDGGWTAI</sequence>